<dbReference type="GO" id="GO:0003341">
    <property type="term" value="P:cilium movement"/>
    <property type="evidence" value="ECO:0007669"/>
    <property type="project" value="TreeGrafter"/>
</dbReference>
<accession>A0A8S0ZBW8</accession>
<dbReference type="InterPro" id="IPR033305">
    <property type="entry name" value="Hydin-like"/>
</dbReference>
<evidence type="ECO:0000256" key="6">
    <source>
        <dbReference type="SAM" id="MobiDB-lite"/>
    </source>
</evidence>
<dbReference type="InterPro" id="IPR053879">
    <property type="entry name" value="HYDIN_VesB_CFA65-like_Ig"/>
</dbReference>
<keyword evidence="4" id="KW-0969">Cilium</keyword>
<dbReference type="InterPro" id="IPR008962">
    <property type="entry name" value="PapD-like_sf"/>
</dbReference>
<comment type="caution">
    <text evidence="8">The sequence shown here is derived from an EMBL/GenBank/DDBJ whole genome shotgun (WGS) entry which is preliminary data.</text>
</comment>
<proteinExistence type="predicted"/>
<evidence type="ECO:0000256" key="1">
    <source>
        <dbReference type="ARBA" id="ARBA00004138"/>
    </source>
</evidence>
<dbReference type="EMBL" id="CADEBD010000288">
    <property type="protein sequence ID" value="CAB3230804.1"/>
    <property type="molecule type" value="Genomic_DNA"/>
</dbReference>
<organism evidence="8 9">
    <name type="scientific">Arctia plantaginis</name>
    <name type="common">Wood tiger moth</name>
    <name type="synonym">Phalaena plantaginis</name>
    <dbReference type="NCBI Taxonomy" id="874455"/>
    <lineage>
        <taxon>Eukaryota</taxon>
        <taxon>Metazoa</taxon>
        <taxon>Ecdysozoa</taxon>
        <taxon>Arthropoda</taxon>
        <taxon>Hexapoda</taxon>
        <taxon>Insecta</taxon>
        <taxon>Pterygota</taxon>
        <taxon>Neoptera</taxon>
        <taxon>Endopterygota</taxon>
        <taxon>Lepidoptera</taxon>
        <taxon>Glossata</taxon>
        <taxon>Ditrysia</taxon>
        <taxon>Noctuoidea</taxon>
        <taxon>Erebidae</taxon>
        <taxon>Arctiinae</taxon>
        <taxon>Arctia</taxon>
    </lineage>
</organism>
<comment type="subcellular location">
    <subcellularLocation>
        <location evidence="1">Cell projection</location>
        <location evidence="1">Cilium</location>
    </subcellularLocation>
    <subcellularLocation>
        <location evidence="2">Cytoplasm</location>
    </subcellularLocation>
</comment>
<evidence type="ECO:0000256" key="4">
    <source>
        <dbReference type="ARBA" id="ARBA00023069"/>
    </source>
</evidence>
<dbReference type="Gene3D" id="2.60.40.10">
    <property type="entry name" value="Immunoglobulins"/>
    <property type="match status" value="16"/>
</dbReference>
<dbReference type="PANTHER" id="PTHR23053:SF0">
    <property type="entry name" value="HYDROCEPHALUS-INDUCING PROTEIN HOMOLOG"/>
    <property type="match status" value="1"/>
</dbReference>
<dbReference type="GO" id="GO:0005930">
    <property type="term" value="C:axoneme"/>
    <property type="evidence" value="ECO:0007669"/>
    <property type="project" value="TreeGrafter"/>
</dbReference>
<dbReference type="OrthoDB" id="7486164at2759"/>
<gene>
    <name evidence="8" type="ORF">APLA_LOCUS4749</name>
</gene>
<evidence type="ECO:0000313" key="9">
    <source>
        <dbReference type="Proteomes" id="UP000494256"/>
    </source>
</evidence>
<dbReference type="GO" id="GO:1904158">
    <property type="term" value="P:axonemal central apparatus assembly"/>
    <property type="evidence" value="ECO:0007669"/>
    <property type="project" value="TreeGrafter"/>
</dbReference>
<sequence length="4531" mass="513780">MEILQKFKQNGYFAADLYHLLTKKKLHDPSIDILPSEYEKQMKMTTQQRLQNLNNFEIDNIVCIGNKPIKVVLSFTPRLLVFQNYKPNEKIIAKFSVKNVSKAPTFLNMVFKESSYFSIKPCGGQLLSRLAPGISISFAVTFSPVQYEDYTHRVLFYTDVDQYNLPLIAMGPRPIFDFPDKVEIPKTPLKIENHVSIMVRNVGAVAAGCTLLTRCPFSVEPKSIKLTPGEHFYMKVKCKTMNLGQVQGSLYAIFETEENLKIDLLGTTHLVSVELEKQVVRFFDTYNTMVRQQVFKIVNKSDHILTYMCMKHECVFYDFQNKLQLAKVFYKVKESESKKNEKLVHYDVLSSDEHERVYTRIFFDEMQSLIADESLLFQNMHFSITPAKGNLWPNKATELTITFAPKEIGEFQTIAYLDIDGVFDRVPLTLVGISIPPFIQLNIETLDMDCVYINKPYNYEVVAINKGVPATLEVDVINESVVSIVGSVKISSDGPEISSITLQDYAVAESPKPKVPQWPREFNVEPCKVDIEPQSRITIKVTLIANLIRANQTSLELELEKSDSPPIILPVIYNALVPEITIAPDIKMRACFLDFAYKADVVVTSNEFRGYFTLEEEEEEGCLVVNTPIREGYIEPNSTICLPVSIQTSVLGMQEYSMRLNLFGLSKPIEICHISGCGVRPIVTCTPMALHWGQVKLLTTAQKCLTLCNDSPVVVPYKASLLYKDGRWQITPSEGVIEPESETDLILTLYLIDANTYTNKAVIQLEKVKDILVPLSATGVGTSILVGDLRDRVELGRHFTKIPLNFKVIMENRGTRIHALEWSEHYKAPKTKQPTSGFFNLEPRVFKMAAGEQLDLMITGTSNKVTTVKEMWYLVGSVEGINKKELLLACQVVAEFVDPKVEVSSTLMDFRYDYGPYSEHYKLTDIVTIKNVSKLPLDLDISTKPPFAIIQRHDTYIVPPEEENMCCCIRYRESDIDLEKLLLSLGPHQSRVFIDYFTSKPVEPQRRGSLNFFRDINKMKLAFNLTHTVEQRLEDRDVMKLQILFDTTKHASLKSKVEYPNKGHTSDTEYKSLTTDDTTTSGLHEIHLREPNEDCGIRKEICRIQNFSYIQTTTSPQEFHPELNQSPVEFAVPSLEYIKRRTMIKVTPMINTDCDTKFEWMHKFSKKVKVSRTDINGVLYLVPHRGLLKPGEIQYVNVMFQPKPNINVRATLECEVLGGPPETVLVTGRSSDLRYKINTHNLNFKIRSFHENAIEELLITNIAQLPFEYKTYLAPVICKNELEGYILELLPPNKVLEPDEEAAVQVVVQPGILGHFQRVFLLEIGHLPHIPIKVYGWGVIPQVYITLPRQEEIPPLKPEIGYQAIQTLTSSYLEADGYPSIIDVELAIERLLVVNHVKERPELLTVYATTNKSGPIQGFHTVPYIIDYGVVITGSTVQCIAEIVNYGPIATKLHFSKGTQIPNWLSMKLCGKLNPGETGKLEVTFSPTSFDFTELEQNVETSLHLEVPYGVSIPIHLKALCAVPYLMSNVKSIDFGSVRCGDKIVCSIPLKNVGKPTCIWYVTLRLKAHGPSPMVVMDSSGKYEPGEGGWLSVAFKPTMEMVYEGLLIFRFHMNPNRMTIPVTGQGIVPNVHVIGPNVVFPPTLPWAETTYYYFGLTNPCPFPIELIIAHSDEKWKEEEDIYNLLYKYYNKPEEMLVPAMKPGTGYPPEVVNFYQNFYARVKKLKEEEELLSAKSTTAKSHAASGKKAKTPNSKGGAKTPIAGKESNIPPVKFRTEGEIIADEMKILRDGRIDPLRECLKIFDEEKLDSDIDLHSKGFLLFVHGSPCEEMQCQEIAYSAGKTLNLPVINVDNCIVEALLTEPTTGTKELILATINEGYESSKRSIKGDSSFNGEEAEDDLNIMEDAFESLMRKILRMANNKYVGTPRSKGSDKKKKKSAISLPTHQVVTALGSTTLFRMDLTEELLIEYFQLPKFDRGFVVESLSSNILKNPPLVLTTILKCKSSIWNAHLILCQSDFAKWAQAYEESLKELDHLSEAAPKTYDDDEIKEIVDSFENMDEEEYEKAPAELKTIYITYGLEQRRKKYLEKIAVQSGVGLLSQAVGSKEKGGKDQRSKSSLTVDASDAKKKLKKDEGGKAKATTEYVAMNAKYNEYFKNTYENLINIANNWVFEECDVGFPLYNINGQVAGVAVKKLKKKSETQIPTSEVSLADRGFPLTLIMCPCINYKNAILSMLKYSPVVYNALKEEERVDVLKYPVKRKEYTVLLPKTFPAINHEIPLNWRYLDEVPVTSSQTSTTEFPSTVEKMVGEDEPTEIYPLPLHSVKSMQETQTRLVLEPGDLVRCKYSFNPQNEGSYSVRRFVEVSGWPDSRVDINISGICDLPRLDSRPKKMFENFVRRTIEDYVYKITYLDDLKLFEFGPIFVGLNRIYQEEYTIDLKNSSLITADIVIEFLEDTTVFQIDKEFIRLEPGCRDKLTISAAPADVDVHKCTLLFCVKDNPEIVEVHIACTGVKPTVEVLPSTKTIDYKKLLLYRREDDRFIVKNDSILPVMWKIRNPADFAEDFIISHKSGIVARHDNQVVPVTYIACRVGVISNRILAIDIYDAEGRGEPMLTDCLYLSAECYDVMVECAHENPTENYLNYGNVKVNSTVYRDMFLLNRGKYNIYFKFTLFPLGELNFHIIAVGTAIQRDVILNNTSKCPVTYEIILPEQYRPDPNAPLPLAKTKDNRIKNPPLKCGNFMIMNEDNLLAPGTSRTIQIQFFATASRKFEETINFIISDTCPAEAQGVPLRLVGTGAMPSLDFWNIETTFREHLIVKDLYEYKVPESSPHCVFVENSVTLHFFCVTVKTRFVGKLDLYNNGLVACALTMKLHYQSNSNSEIFSLDKYEAHIEPLMHKNLGIIFTPKALTEYRAVLEIKLKLLCNEEQSFKVCLIGQGAIPRIQMVSPRLTTQKTASLVLPVTCLGSVSQKPIIFKNISSVKSLVVADVKQATFEKRTIFWLTTDQDSKHMVVANNKGPSAISFSSDDDLNVSLKILLKPDEIATLNINYNPIHKGIETCNVKLTIIENPYEYFEVTCEAEAFMEDVILMGLEMLPLETDLEAYKTDTFVLLSGCELGFLQRSSVVMVNNSEKVYKFTWNLIEHLVVKPSMGYISPGEEKDIEILFYSAQPVEINKVRNFTFALKNVGKVPLRVTWNFVIDDEYPARIDKFKFNKLEDQGMEECAVRASLTESYNSIEDQFNIQNENASSKVTLFSASADRQSVDTWFEVDLPFSIEPTKDCLKPGEKTNFKVTFAPLDAFDFKVRLRSTIDNLDPYDQNVSCKLEARSLIPYVHLDIEESDYLTSGRRKVTGIALPPHITVLEFNVLGSGCYKKRFNVINPTSEAYEFIFEMIMSDKPELIPVHCDTLKGNVEGGTSTEVTFTFSPTAPGVYESQWKFIINAHNLVMNILVVGLVRESDVVFVPTILIIRNSLVGFTTTNDIILKNNESEALNFEFKGNSLCNESGKTPVIVEPNQGILKPNSETPIKIIYTPIHDGPQSFKIFCSIAFLTKFLTLCVNALSFSIKPKVTYNLIGNEHVLNSDYNTNIHLDQTASTYERQIPFTIRNNGSATFFFDWHYNPSNVKKYLNVYVEPNIGHVVPGNEVECILHFTLKQIPVQAFPVSLLISDGPEYNIFLYAEIEKPIYRFSCMDINFGKCFINTPDTTYKKNISFTNGDKVPVLLDLNFTSLPELYVDYVQVPKIEPGKRQKISIYFRPKHVKEYEFKLQFWVNSLCEEIVTIKGEGIPLLFDLYEGCQKSFDLGHVKVGEKIIRTIDVMNHSKMPIDATYIFREMYPVVGESSQSEMTSVCLSPSRVTVKGSIGPTRVQMLQNYKDDKVREQISKDIENALSSLKVVPNKCTIKPYRKVPLKIQFKPVGLISTLNVQLNMKVFEFERPLVRLSGCATGMSLRFSQNSLQFGRVRKRGVKILKVMLQNEGNFGARFWWQPLKTTEFSISPQQGTIAAQTNVTFTITFRPLYHNPFVKVWACCNIENYTPLELALYATCVDIGNVQNKTMYLECPVREVKTDYVVVTNPTDDLWLVLSEVSGGPFDTLKEFHIEPNSTFDIPVNFRPKSIGQHESQLLFSPLGESALFLSVTGIAQHPNPNGTIQISVPAKDLHTIELLVHNITEEPESYIVLTELSKVVPEKFEGYYEIKHPETIKTWGEASATCRWTYVCYEECEMTFKVMFINEISREYQFYNIIATVTASPIVATLTFVSRARESVQKELSIKNPLSTESLFYIKSEQLQCPDVLTINRKSEAILTMIYSPLVVGETEELLEVSNHLVGTYVYRVILKCLPAKEKTLEFSTLFGTIIPIRLKVQNRADCRADFICTVSHGSIQADIEYSLAPLDKGKFLLWFEPIELGVQTCRVSFDSPVAGEFIFNINGKGKRPKPQGPFEVKAGGFVTIPFKNVFEDIRTFKIYVDKPEFSVKMPFEIIKPKKDVKINVFLMEIEEVNAEMPTGNLTIETYEPASPAVSWIFFLQGIL</sequence>
<reference evidence="8 9" key="1">
    <citation type="submission" date="2020-04" db="EMBL/GenBank/DDBJ databases">
        <authorList>
            <person name="Wallbank WR R."/>
            <person name="Pardo Diaz C."/>
            <person name="Kozak K."/>
            <person name="Martin S."/>
            <person name="Jiggins C."/>
            <person name="Moest M."/>
            <person name="Warren A I."/>
            <person name="Byers J.R.P. K."/>
            <person name="Montejo-Kovacevich G."/>
            <person name="Yen C E."/>
        </authorList>
    </citation>
    <scope>NUCLEOTIDE SEQUENCE [LARGE SCALE GENOMIC DNA]</scope>
</reference>
<name>A0A8S0ZBW8_ARCPL</name>
<keyword evidence="5" id="KW-0966">Cell projection</keyword>
<dbReference type="InterPro" id="IPR013783">
    <property type="entry name" value="Ig-like_fold"/>
</dbReference>
<evidence type="ECO:0000259" key="7">
    <source>
        <dbReference type="Pfam" id="PF22544"/>
    </source>
</evidence>
<dbReference type="PANTHER" id="PTHR23053">
    <property type="entry name" value="DLEC1 DELETED IN LUNG AND ESOPHAGEAL CANCER 1"/>
    <property type="match status" value="1"/>
</dbReference>
<evidence type="ECO:0000256" key="2">
    <source>
        <dbReference type="ARBA" id="ARBA00004496"/>
    </source>
</evidence>
<evidence type="ECO:0000256" key="5">
    <source>
        <dbReference type="ARBA" id="ARBA00023273"/>
    </source>
</evidence>
<keyword evidence="3" id="KW-0963">Cytoplasm</keyword>
<dbReference type="Proteomes" id="UP000494256">
    <property type="component" value="Unassembled WGS sequence"/>
</dbReference>
<evidence type="ECO:0000256" key="3">
    <source>
        <dbReference type="ARBA" id="ARBA00022490"/>
    </source>
</evidence>
<dbReference type="SUPFAM" id="SSF49354">
    <property type="entry name" value="PapD-like"/>
    <property type="match status" value="1"/>
</dbReference>
<evidence type="ECO:0000313" key="8">
    <source>
        <dbReference type="EMBL" id="CAB3230804.1"/>
    </source>
</evidence>
<feature type="domain" description="HYDIN/VesB/CFA65-like Ig-like" evidence="7">
    <location>
        <begin position="174"/>
        <end position="264"/>
    </location>
</feature>
<dbReference type="Pfam" id="PF22544">
    <property type="entry name" value="HYDIN_VesB_CFA65-like_Ig"/>
    <property type="match status" value="1"/>
</dbReference>
<feature type="region of interest" description="Disordered" evidence="6">
    <location>
        <begin position="1735"/>
        <end position="1767"/>
    </location>
</feature>
<protein>
    <recommendedName>
        <fullName evidence="7">HYDIN/VesB/CFA65-like Ig-like domain-containing protein</fullName>
    </recommendedName>
</protein>